<accession>A0ABT8SM03</accession>
<keyword evidence="1" id="KW-0732">Signal</keyword>
<feature type="chain" id="PRO_5045527244" evidence="1">
    <location>
        <begin position="23"/>
        <end position="144"/>
    </location>
</feature>
<proteinExistence type="predicted"/>
<protein>
    <submittedName>
        <fullName evidence="2">Uncharacterized protein</fullName>
    </submittedName>
</protein>
<sequence>MKKVLIPVLAAAAVGMAAPALAQSSVGFSISVGNPGYGYGHRGYHRDYDRGYDRDWVNINQRQAQLDRRIDQGIRNGQITRQEAYRLRAEFRQIAMLEARYRRTGRGLDYRERADLDYRFDRLAQRIRYERRDGDRYRGYGRGW</sequence>
<dbReference type="RefSeq" id="WP_302110018.1">
    <property type="nucleotide sequence ID" value="NZ_JAUKTR010000003.1"/>
</dbReference>
<keyword evidence="3" id="KW-1185">Reference proteome</keyword>
<evidence type="ECO:0000313" key="3">
    <source>
        <dbReference type="Proteomes" id="UP001169063"/>
    </source>
</evidence>
<feature type="signal peptide" evidence="1">
    <location>
        <begin position="1"/>
        <end position="22"/>
    </location>
</feature>
<evidence type="ECO:0000313" key="2">
    <source>
        <dbReference type="EMBL" id="MDO1559589.1"/>
    </source>
</evidence>
<reference evidence="2" key="1">
    <citation type="submission" date="2023-07" db="EMBL/GenBank/DDBJ databases">
        <title>Brevundimonas soil sp. nov., isolated from the soil of chemical plant.</title>
        <authorList>
            <person name="Wu N."/>
        </authorList>
    </citation>
    <scope>NUCLEOTIDE SEQUENCE</scope>
    <source>
        <strain evidence="2">XZ-24</strain>
    </source>
</reference>
<organism evidence="2 3">
    <name type="scientific">Peiella sedimenti</name>
    <dbReference type="NCBI Taxonomy" id="3061083"/>
    <lineage>
        <taxon>Bacteria</taxon>
        <taxon>Pseudomonadati</taxon>
        <taxon>Pseudomonadota</taxon>
        <taxon>Alphaproteobacteria</taxon>
        <taxon>Caulobacterales</taxon>
        <taxon>Caulobacteraceae</taxon>
        <taxon>Peiella</taxon>
    </lineage>
</organism>
<dbReference type="EMBL" id="JAUKTR010000003">
    <property type="protein sequence ID" value="MDO1559589.1"/>
    <property type="molecule type" value="Genomic_DNA"/>
</dbReference>
<comment type="caution">
    <text evidence="2">The sequence shown here is derived from an EMBL/GenBank/DDBJ whole genome shotgun (WGS) entry which is preliminary data.</text>
</comment>
<name>A0ABT8SM03_9CAUL</name>
<gene>
    <name evidence="2" type="ORF">Q0812_09135</name>
</gene>
<dbReference type="Proteomes" id="UP001169063">
    <property type="component" value="Unassembled WGS sequence"/>
</dbReference>
<evidence type="ECO:0000256" key="1">
    <source>
        <dbReference type="SAM" id="SignalP"/>
    </source>
</evidence>